<dbReference type="Proteomes" id="UP001176429">
    <property type="component" value="Unassembled WGS sequence"/>
</dbReference>
<reference evidence="3" key="1">
    <citation type="submission" date="2023-07" db="EMBL/GenBank/DDBJ databases">
        <authorList>
            <person name="Kim M.K."/>
        </authorList>
    </citation>
    <scope>NUCLEOTIDE SEQUENCE</scope>
    <source>
        <strain evidence="3">ASUV-10-1</strain>
    </source>
</reference>
<comment type="caution">
    <text evidence="3">The sequence shown here is derived from an EMBL/GenBank/DDBJ whole genome shotgun (WGS) entry which is preliminary data.</text>
</comment>
<feature type="domain" description="Glycosyltransferase subfamily 4-like N-terminal" evidence="2">
    <location>
        <begin position="366"/>
        <end position="514"/>
    </location>
</feature>
<dbReference type="Pfam" id="PF13439">
    <property type="entry name" value="Glyco_transf_4"/>
    <property type="match status" value="1"/>
</dbReference>
<accession>A0ABT9BFX7</accession>
<organism evidence="3 4">
    <name type="scientific">Hymenobacter aranciens</name>
    <dbReference type="NCBI Taxonomy" id="3063996"/>
    <lineage>
        <taxon>Bacteria</taxon>
        <taxon>Pseudomonadati</taxon>
        <taxon>Bacteroidota</taxon>
        <taxon>Cytophagia</taxon>
        <taxon>Cytophagales</taxon>
        <taxon>Hymenobacteraceae</taxon>
        <taxon>Hymenobacter</taxon>
    </lineage>
</organism>
<evidence type="ECO:0000313" key="4">
    <source>
        <dbReference type="Proteomes" id="UP001176429"/>
    </source>
</evidence>
<dbReference type="Gene3D" id="3.40.50.2000">
    <property type="entry name" value="Glycogen Phosphorylase B"/>
    <property type="match status" value="1"/>
</dbReference>
<gene>
    <name evidence="3" type="ORF">Q5H93_20655</name>
</gene>
<proteinExistence type="predicted"/>
<evidence type="ECO:0000256" key="1">
    <source>
        <dbReference type="SAM" id="MobiDB-lite"/>
    </source>
</evidence>
<protein>
    <submittedName>
        <fullName evidence="3">Glycosyltransferase</fullName>
    </submittedName>
</protein>
<name>A0ABT9BFX7_9BACT</name>
<dbReference type="EMBL" id="JAUQSY010000017">
    <property type="protein sequence ID" value="MDO7877169.1"/>
    <property type="molecule type" value="Genomic_DNA"/>
</dbReference>
<keyword evidence="4" id="KW-1185">Reference proteome</keyword>
<evidence type="ECO:0000259" key="2">
    <source>
        <dbReference type="Pfam" id="PF13439"/>
    </source>
</evidence>
<feature type="region of interest" description="Disordered" evidence="1">
    <location>
        <begin position="197"/>
        <end position="218"/>
    </location>
</feature>
<sequence length="534" mass="55459">MTQPAPSLLVLAWDDADPGAHPVAAPPTLPVLRQLAAHQQLLAVLPELPAEVQTTEYQAEVATQQHEEATATLAAAETATTATPATIEAAPALHPEADHSFGTVLLPLPGAETPVSASRIIGLAELAGPTVFVPAPLPLPATEASELPAAPAATPVAGAAPTLPSPTSPNPTLLPARLPAPLAAFVHTAPRPAQPWTAPAAPYLGSSQPPSPPETIGSAEAADLQGAAAIELPLATPEAAAIEGASDSLTDTAVVRHPSFSIATTVSSAIPAAMGRDAEETALSFNETPASTANGAAELTASAPEPEADAFAQTSAEIGPEEAADLYAPEDNLTLAPEEVDSSLPAPPLPDAPERASLTQALHALHRMAPEPEPELPPAIDLAAADLIEPEPLPATAPAPVPLSDNLHYRIIQYARFATHVAAEQPEQFGAIYAPNWPTWLAALEIRYRSRRPLVLHVTELAAATAAPAERGWRLELERYAIRRAHTILLATDALRRQLLRHYGHPPGRLRVIAPDDEPGINAILAKIGTVADF</sequence>
<evidence type="ECO:0000313" key="3">
    <source>
        <dbReference type="EMBL" id="MDO7877169.1"/>
    </source>
</evidence>
<dbReference type="RefSeq" id="WP_305008596.1">
    <property type="nucleotide sequence ID" value="NZ_JAUQSY010000017.1"/>
</dbReference>
<dbReference type="SUPFAM" id="SSF53756">
    <property type="entry name" value="UDP-Glycosyltransferase/glycogen phosphorylase"/>
    <property type="match status" value="1"/>
</dbReference>
<dbReference type="InterPro" id="IPR028098">
    <property type="entry name" value="Glyco_trans_4-like_N"/>
</dbReference>